<dbReference type="AlphaFoldDB" id="G8YGX7"/>
<evidence type="ECO:0000313" key="9">
    <source>
        <dbReference type="Proteomes" id="UP000005222"/>
    </source>
</evidence>
<evidence type="ECO:0000256" key="5">
    <source>
        <dbReference type="ARBA" id="ARBA00023242"/>
    </source>
</evidence>
<feature type="region of interest" description="Disordered" evidence="6">
    <location>
        <begin position="1"/>
        <end position="29"/>
    </location>
</feature>
<evidence type="ECO:0000256" key="3">
    <source>
        <dbReference type="ARBA" id="ARBA00008479"/>
    </source>
</evidence>
<dbReference type="eggNOG" id="KOG4771">
    <property type="taxonomic scope" value="Eukaryota"/>
</dbReference>
<dbReference type="PANTHER" id="PTHR13243">
    <property type="entry name" value="HSPC111 PROTEIN-RELATED"/>
    <property type="match status" value="1"/>
</dbReference>
<dbReference type="GO" id="GO:0005730">
    <property type="term" value="C:nucleolus"/>
    <property type="evidence" value="ECO:0007669"/>
    <property type="project" value="UniProtKB-SubCell"/>
</dbReference>
<dbReference type="PANTHER" id="PTHR13243:SF1">
    <property type="entry name" value="NUCLEOLAR PROTEIN 16"/>
    <property type="match status" value="1"/>
</dbReference>
<gene>
    <name evidence="8" type="primary">Piso0_003006</name>
    <name evidence="7" type="ORF">GNLVRS01_PISO0G02822g</name>
    <name evidence="8" type="ORF">GNLVRS01_PISO0H02823g</name>
</gene>
<evidence type="ECO:0000256" key="2">
    <source>
        <dbReference type="ARBA" id="ARBA00004604"/>
    </source>
</evidence>
<name>G8YGX7_PICSO</name>
<accession>G8YGX7</accession>
<feature type="compositionally biased region" description="Basic and acidic residues" evidence="6">
    <location>
        <begin position="66"/>
        <end position="86"/>
    </location>
</feature>
<dbReference type="Proteomes" id="UP000005222">
    <property type="component" value="Chromosome G"/>
</dbReference>
<dbReference type="Pfam" id="PF09420">
    <property type="entry name" value="Nop16"/>
    <property type="match status" value="1"/>
</dbReference>
<protein>
    <recommendedName>
        <fullName evidence="4">Nucleolar protein 16</fullName>
    </recommendedName>
</protein>
<feature type="region of interest" description="Disordered" evidence="6">
    <location>
        <begin position="63"/>
        <end position="102"/>
    </location>
</feature>
<reference evidence="9" key="2">
    <citation type="journal article" date="2012" name="G3 (Bethesda)">
        <title>Pichia sorbitophila, an interspecies yeast hybrid reveals early steps of genome resolution following polyploidization.</title>
        <authorList>
            <person name="Leh Louis V."/>
            <person name="Despons L."/>
            <person name="Friedrich A."/>
            <person name="Martin T."/>
            <person name="Durrens P."/>
            <person name="Casaregola S."/>
            <person name="Neuveglise C."/>
            <person name="Fairhead C."/>
            <person name="Marck C."/>
            <person name="Cruz J.A."/>
            <person name="Straub M.L."/>
            <person name="Kugler V."/>
            <person name="Sacerdot C."/>
            <person name="Uzunov Z."/>
            <person name="Thierry A."/>
            <person name="Weiss S."/>
            <person name="Bleykasten C."/>
            <person name="De Montigny J."/>
            <person name="Jacques N."/>
            <person name="Jung P."/>
            <person name="Lemaire M."/>
            <person name="Mallet S."/>
            <person name="Morel G."/>
            <person name="Richard G.F."/>
            <person name="Sarkar A."/>
            <person name="Savel G."/>
            <person name="Schacherer J."/>
            <person name="Seret M.L."/>
            <person name="Talla E."/>
            <person name="Samson G."/>
            <person name="Jubin C."/>
            <person name="Poulain J."/>
            <person name="Vacherie B."/>
            <person name="Barbe V."/>
            <person name="Pelletier E."/>
            <person name="Sherman D.J."/>
            <person name="Westhof E."/>
            <person name="Weissenbach J."/>
            <person name="Baret P.V."/>
            <person name="Wincker P."/>
            <person name="Gaillardin C."/>
            <person name="Dujon B."/>
            <person name="Souciet J.L."/>
        </authorList>
    </citation>
    <scope>NUCLEOTIDE SEQUENCE [LARGE SCALE GENOMIC DNA]</scope>
    <source>
        <strain evidence="9">ATCC MYA-4447 / BCRC 22081 / CBS 7064 / NBRC 10061 / NRRL Y-12695</strain>
    </source>
</reference>
<dbReference type="InterPro" id="IPR019002">
    <property type="entry name" value="Ribosome_biogenesis_Nop16"/>
</dbReference>
<evidence type="ECO:0000313" key="8">
    <source>
        <dbReference type="EMBL" id="CCE80679.1"/>
    </source>
</evidence>
<comment type="similarity">
    <text evidence="3">Belongs to the NOP16 family.</text>
</comment>
<keyword evidence="9" id="KW-1185">Reference proteome</keyword>
<dbReference type="HOGENOM" id="CLU_078857_0_0_1"/>
<dbReference type="EMBL" id="FO082053">
    <property type="protein sequence ID" value="CCE79914.1"/>
    <property type="molecule type" value="Genomic_DNA"/>
</dbReference>
<dbReference type="InParanoid" id="G8YGX7"/>
<comment type="subcellular location">
    <subcellularLocation>
        <location evidence="2">Nucleus</location>
        <location evidence="2">Nucleolus</location>
    </subcellularLocation>
</comment>
<sequence>MTSVRKRKMKRSSVGRNTRRLKDKQRKVEIHSNPLIASKWDHSLTIQQNYKKLGLRAKLGNISGGIEKKPETLTEIREKSKTRPDLSEVESTSDPDKIPEGEARLIRDPETNEVKEIIYGRMKIEHSESTDDRDNEVIRELEEQGRKYASIKSERKPSERENEWLKSLYEKHGDDYEKMMWDKKLNVFQQSAGDLRKRITKWKKVNNIQ</sequence>
<evidence type="ECO:0000256" key="4">
    <source>
        <dbReference type="ARBA" id="ARBA00015522"/>
    </source>
</evidence>
<reference evidence="8" key="1">
    <citation type="submission" date="2011-10" db="EMBL/GenBank/DDBJ databases">
        <authorList>
            <person name="Genoscope - CEA"/>
        </authorList>
    </citation>
    <scope>NUCLEOTIDE SEQUENCE</scope>
</reference>
<comment type="function">
    <text evidence="1">Involved in the biogenesis of the 60S ribosomal subunit.</text>
</comment>
<evidence type="ECO:0000256" key="6">
    <source>
        <dbReference type="SAM" id="MobiDB-lite"/>
    </source>
</evidence>
<proteinExistence type="inferred from homology"/>
<evidence type="ECO:0000256" key="1">
    <source>
        <dbReference type="ARBA" id="ARBA00002889"/>
    </source>
</evidence>
<dbReference type="STRING" id="559304.G8YGX7"/>
<dbReference type="EMBL" id="FO082052">
    <property type="protein sequence ID" value="CCE80679.1"/>
    <property type="molecule type" value="Genomic_DNA"/>
</dbReference>
<dbReference type="FunCoup" id="G8YGX7">
    <property type="interactions" value="528"/>
</dbReference>
<feature type="compositionally biased region" description="Basic residues" evidence="6">
    <location>
        <begin position="1"/>
        <end position="25"/>
    </location>
</feature>
<keyword evidence="5" id="KW-0539">Nucleus</keyword>
<evidence type="ECO:0000313" key="7">
    <source>
        <dbReference type="EMBL" id="CCE79914.1"/>
    </source>
</evidence>
<dbReference type="GO" id="GO:0042273">
    <property type="term" value="P:ribosomal large subunit biogenesis"/>
    <property type="evidence" value="ECO:0007669"/>
    <property type="project" value="TreeGrafter"/>
</dbReference>
<dbReference type="Proteomes" id="UP000005222">
    <property type="component" value="Chromosome H"/>
</dbReference>
<dbReference type="OrthoDB" id="285729at2759"/>
<organism evidence="8 9">
    <name type="scientific">Pichia sorbitophila (strain ATCC MYA-4447 / BCRC 22081 / CBS 7064 / NBRC 10061 / NRRL Y-12695)</name>
    <name type="common">Hybrid yeast</name>
    <dbReference type="NCBI Taxonomy" id="559304"/>
    <lineage>
        <taxon>Eukaryota</taxon>
        <taxon>Fungi</taxon>
        <taxon>Dikarya</taxon>
        <taxon>Ascomycota</taxon>
        <taxon>Saccharomycotina</taxon>
        <taxon>Pichiomycetes</taxon>
        <taxon>Debaryomycetaceae</taxon>
        <taxon>Millerozyma</taxon>
    </lineage>
</organism>